<dbReference type="GO" id="GO:0046677">
    <property type="term" value="P:response to antibiotic"/>
    <property type="evidence" value="ECO:0007669"/>
    <property type="project" value="UniProtKB-KW"/>
</dbReference>
<comment type="caution">
    <text evidence="9">The sequence shown here is derived from an EMBL/GenBank/DDBJ whole genome shotgun (WGS) entry which is preliminary data.</text>
</comment>
<dbReference type="Proteomes" id="UP000629287">
    <property type="component" value="Unassembled WGS sequence"/>
</dbReference>
<evidence type="ECO:0000256" key="2">
    <source>
        <dbReference type="ARBA" id="ARBA00022448"/>
    </source>
</evidence>
<feature type="transmembrane region" description="Helical" evidence="8">
    <location>
        <begin position="138"/>
        <end position="158"/>
    </location>
</feature>
<keyword evidence="5 8" id="KW-1133">Transmembrane helix</keyword>
<evidence type="ECO:0000313" key="10">
    <source>
        <dbReference type="Proteomes" id="UP000629287"/>
    </source>
</evidence>
<accession>A0A8I0P0C0</accession>
<evidence type="ECO:0000313" key="9">
    <source>
        <dbReference type="EMBL" id="MBE1593939.1"/>
    </source>
</evidence>
<dbReference type="RefSeq" id="WP_107082327.1">
    <property type="nucleotide sequence ID" value="NZ_JADBGF010000001.1"/>
</dbReference>
<keyword evidence="3" id="KW-1003">Cell membrane</keyword>
<evidence type="ECO:0000256" key="5">
    <source>
        <dbReference type="ARBA" id="ARBA00022989"/>
    </source>
</evidence>
<evidence type="ECO:0000256" key="8">
    <source>
        <dbReference type="SAM" id="Phobius"/>
    </source>
</evidence>
<dbReference type="InterPro" id="IPR011701">
    <property type="entry name" value="MFS"/>
</dbReference>
<dbReference type="GeneID" id="86824771"/>
<keyword evidence="6 8" id="KW-0472">Membrane</keyword>
<dbReference type="Pfam" id="PF07690">
    <property type="entry name" value="MFS_1"/>
    <property type="match status" value="1"/>
</dbReference>
<dbReference type="Gene3D" id="1.20.1250.20">
    <property type="entry name" value="MFS general substrate transporter like domains"/>
    <property type="match status" value="1"/>
</dbReference>
<dbReference type="AlphaFoldDB" id="A0A8I0P0C0"/>
<organism evidence="9 10">
    <name type="scientific">Streptomyces stelliscabiei</name>
    <dbReference type="NCBI Taxonomy" id="146820"/>
    <lineage>
        <taxon>Bacteria</taxon>
        <taxon>Bacillati</taxon>
        <taxon>Actinomycetota</taxon>
        <taxon>Actinomycetes</taxon>
        <taxon>Kitasatosporales</taxon>
        <taxon>Streptomycetaceae</taxon>
        <taxon>Streptomyces</taxon>
    </lineage>
</organism>
<gene>
    <name evidence="9" type="ORF">H4687_000068</name>
</gene>
<feature type="transmembrane region" description="Helical" evidence="8">
    <location>
        <begin position="111"/>
        <end position="131"/>
    </location>
</feature>
<feature type="transmembrane region" description="Helical" evidence="8">
    <location>
        <begin position="205"/>
        <end position="222"/>
    </location>
</feature>
<protein>
    <submittedName>
        <fullName evidence="9">MFS family permease</fullName>
    </submittedName>
</protein>
<feature type="transmembrane region" description="Helical" evidence="8">
    <location>
        <begin position="294"/>
        <end position="315"/>
    </location>
</feature>
<feature type="transmembrane region" description="Helical" evidence="8">
    <location>
        <begin position="81"/>
        <end position="99"/>
    </location>
</feature>
<feature type="transmembrane region" description="Helical" evidence="8">
    <location>
        <begin position="170"/>
        <end position="193"/>
    </location>
</feature>
<dbReference type="InterPro" id="IPR036259">
    <property type="entry name" value="MFS_trans_sf"/>
</dbReference>
<dbReference type="GO" id="GO:0005886">
    <property type="term" value="C:plasma membrane"/>
    <property type="evidence" value="ECO:0007669"/>
    <property type="project" value="UniProtKB-SubCell"/>
</dbReference>
<proteinExistence type="predicted"/>
<feature type="transmembrane region" description="Helical" evidence="8">
    <location>
        <begin position="51"/>
        <end position="69"/>
    </location>
</feature>
<name>A0A8I0P0C0_9ACTN</name>
<evidence type="ECO:0000256" key="3">
    <source>
        <dbReference type="ARBA" id="ARBA00022475"/>
    </source>
</evidence>
<comment type="subcellular location">
    <subcellularLocation>
        <location evidence="1">Cell membrane</location>
        <topology evidence="1">Multi-pass membrane protein</topology>
    </subcellularLocation>
</comment>
<evidence type="ECO:0000256" key="6">
    <source>
        <dbReference type="ARBA" id="ARBA00023136"/>
    </source>
</evidence>
<dbReference type="GO" id="GO:0022857">
    <property type="term" value="F:transmembrane transporter activity"/>
    <property type="evidence" value="ECO:0007669"/>
    <property type="project" value="InterPro"/>
</dbReference>
<feature type="transmembrane region" description="Helical" evidence="8">
    <location>
        <begin position="267"/>
        <end position="288"/>
    </location>
</feature>
<keyword evidence="2" id="KW-0813">Transport</keyword>
<reference evidence="9 10" key="1">
    <citation type="submission" date="2020-10" db="EMBL/GenBank/DDBJ databases">
        <title>Sequencing the genomes of 1000 actinobacteria strains.</title>
        <authorList>
            <person name="Klenk H.-P."/>
        </authorList>
    </citation>
    <scope>NUCLEOTIDE SEQUENCE [LARGE SCALE GENOMIC DNA]</scope>
    <source>
        <strain evidence="9 10">DSM 41803</strain>
    </source>
</reference>
<evidence type="ECO:0000256" key="7">
    <source>
        <dbReference type="ARBA" id="ARBA00023251"/>
    </source>
</evidence>
<evidence type="ECO:0000256" key="1">
    <source>
        <dbReference type="ARBA" id="ARBA00004651"/>
    </source>
</evidence>
<keyword evidence="7" id="KW-0046">Antibiotic resistance</keyword>
<evidence type="ECO:0000256" key="4">
    <source>
        <dbReference type="ARBA" id="ARBA00022692"/>
    </source>
</evidence>
<dbReference type="OrthoDB" id="3995781at2"/>
<feature type="transmembrane region" description="Helical" evidence="8">
    <location>
        <begin position="410"/>
        <end position="428"/>
    </location>
</feature>
<keyword evidence="4 8" id="KW-0812">Transmembrane</keyword>
<keyword evidence="10" id="KW-1185">Reference proteome</keyword>
<dbReference type="PANTHER" id="PTHR42718">
    <property type="entry name" value="MAJOR FACILITATOR SUPERFAMILY MULTIDRUG TRANSPORTER MFSC"/>
    <property type="match status" value="1"/>
</dbReference>
<dbReference type="PANTHER" id="PTHR42718:SF47">
    <property type="entry name" value="METHYL VIOLOGEN RESISTANCE PROTEIN SMVA"/>
    <property type="match status" value="1"/>
</dbReference>
<dbReference type="EMBL" id="JADBGF010000001">
    <property type="protein sequence ID" value="MBE1593939.1"/>
    <property type="molecule type" value="Genomic_DNA"/>
</dbReference>
<dbReference type="SUPFAM" id="SSF103473">
    <property type="entry name" value="MFS general substrate transporter"/>
    <property type="match status" value="1"/>
</dbReference>
<sequence length="437" mass="44492">MTGTVLAPARSTAVSKKVLFLLLLVPMFLGGVDSTLFNSIAYDLPVLTDSWRLWFIDGYTIALASCVVLGSRLGARLGPGVTLATGLFVFALAGASPALLDSATMWTGSRFVQGFGYALIVSSVASVIGGLPETSERTLGYSLWITTYAIGAGAGPLIGRAFVGMDAYTMLFWLPAAVALVCGVLATALLRGITLGQASSTKVDVASSALAFVGFGLFVAGLQSHGAAFGRLLATVAGCLVLAVFCTRQLRSHDPLIDVRMLSFSRLGAPSLALVVSSASYTGSVFLFSAEADSLLSIVPVSVLALWVSLGGFAFHKLQARFTAVHILQVSLATCAVGLIVAAFGGLWPASFLIGLGVGVSMASGDAYLLGSVPPKDVARAAALQETALAVGAALGVAGFGGIFAATGSVVGTAVITAVIIAVVVAALRCNRGVFKA</sequence>
<feature type="transmembrane region" description="Helical" evidence="8">
    <location>
        <begin position="228"/>
        <end position="246"/>
    </location>
</feature>